<dbReference type="Proteomes" id="UP000524451">
    <property type="component" value="Unassembled WGS sequence"/>
</dbReference>
<dbReference type="PROSITE" id="PS50157">
    <property type="entry name" value="ZINC_FINGER_C2H2_2"/>
    <property type="match status" value="1"/>
</dbReference>
<keyword evidence="1" id="KW-0862">Zinc</keyword>
<dbReference type="InterPro" id="IPR036236">
    <property type="entry name" value="Znf_C2H2_sf"/>
</dbReference>
<feature type="domain" description="C2H2-type" evidence="2">
    <location>
        <begin position="12"/>
        <end position="39"/>
    </location>
</feature>
<evidence type="ECO:0000256" key="1">
    <source>
        <dbReference type="PROSITE-ProRule" id="PRU00042"/>
    </source>
</evidence>
<evidence type="ECO:0000259" key="2">
    <source>
        <dbReference type="PROSITE" id="PS50157"/>
    </source>
</evidence>
<name>A0A7L3QW57_9SYLV</name>
<organism evidence="3 4">
    <name type="scientific">Cettia cetti</name>
    <dbReference type="NCBI Taxonomy" id="68486"/>
    <lineage>
        <taxon>Eukaryota</taxon>
        <taxon>Metazoa</taxon>
        <taxon>Chordata</taxon>
        <taxon>Craniata</taxon>
        <taxon>Vertebrata</taxon>
        <taxon>Euteleostomi</taxon>
        <taxon>Archelosauria</taxon>
        <taxon>Archosauria</taxon>
        <taxon>Dinosauria</taxon>
        <taxon>Saurischia</taxon>
        <taxon>Theropoda</taxon>
        <taxon>Coelurosauria</taxon>
        <taxon>Aves</taxon>
        <taxon>Neognathae</taxon>
        <taxon>Neoaves</taxon>
        <taxon>Telluraves</taxon>
        <taxon>Australaves</taxon>
        <taxon>Passeriformes</taxon>
        <taxon>Sylvioidea</taxon>
        <taxon>Sylviidae</taxon>
        <taxon>Acrocephalinae</taxon>
        <taxon>Cettia</taxon>
    </lineage>
</organism>
<dbReference type="SUPFAM" id="SSF57667">
    <property type="entry name" value="beta-beta-alpha zinc fingers"/>
    <property type="match status" value="1"/>
</dbReference>
<dbReference type="GO" id="GO:0008270">
    <property type="term" value="F:zinc ion binding"/>
    <property type="evidence" value="ECO:0007669"/>
    <property type="project" value="UniProtKB-KW"/>
</dbReference>
<evidence type="ECO:0000313" key="3">
    <source>
        <dbReference type="EMBL" id="NXV07575.1"/>
    </source>
</evidence>
<keyword evidence="1" id="KW-0479">Metal-binding</keyword>
<proteinExistence type="predicted"/>
<dbReference type="Pfam" id="PF00096">
    <property type="entry name" value="zf-C2H2"/>
    <property type="match status" value="1"/>
</dbReference>
<comment type="caution">
    <text evidence="3">The sequence shown here is derived from an EMBL/GenBank/DDBJ whole genome shotgun (WGS) entry which is preliminary data.</text>
</comment>
<evidence type="ECO:0000313" key="4">
    <source>
        <dbReference type="Proteomes" id="UP000524451"/>
    </source>
</evidence>
<feature type="non-terminal residue" evidence="3">
    <location>
        <position position="82"/>
    </location>
</feature>
<dbReference type="Gene3D" id="3.30.160.60">
    <property type="entry name" value="Classic Zinc Finger"/>
    <property type="match status" value="1"/>
</dbReference>
<keyword evidence="1" id="KW-0863">Zinc-finger</keyword>
<dbReference type="InterPro" id="IPR013087">
    <property type="entry name" value="Znf_C2H2_type"/>
</dbReference>
<accession>A0A7L3QW57</accession>
<protein>
    <submittedName>
        <fullName evidence="3">ZN574 protein</fullName>
    </submittedName>
</protein>
<dbReference type="AlphaFoldDB" id="A0A7L3QW57"/>
<sequence>EHRCGGKAGWRFECGVCGKKAGTAARLRAHERIHGALEGGAGGTGVAGGAGAAQVAQVAPARRGGAKNLECGECHKVFSTET</sequence>
<keyword evidence="4" id="KW-1185">Reference proteome</keyword>
<feature type="non-terminal residue" evidence="3">
    <location>
        <position position="1"/>
    </location>
</feature>
<gene>
    <name evidence="3" type="primary">Znf574_4</name>
    <name evidence="3" type="ORF">CETCET_R16414</name>
</gene>
<dbReference type="EMBL" id="VZUI01074497">
    <property type="protein sequence ID" value="NXV07575.1"/>
    <property type="molecule type" value="Genomic_DNA"/>
</dbReference>
<reference evidence="3 4" key="1">
    <citation type="submission" date="2019-09" db="EMBL/GenBank/DDBJ databases">
        <title>Bird 10,000 Genomes (B10K) Project - Family phase.</title>
        <authorList>
            <person name="Zhang G."/>
        </authorList>
    </citation>
    <scope>NUCLEOTIDE SEQUENCE [LARGE SCALE GENOMIC DNA]</scope>
    <source>
        <strain evidence="3">OUT-0056</strain>
        <tissue evidence="3">Blood</tissue>
    </source>
</reference>